<sequence>MGRTLEIAGQGPITLEDALEEEYNVISRLSYGPANEKLYRELWEERSSIEALTRHHLGLSKRDSCKVLPPASWIRGAFNVCVFVDVRRAVHHGSSERVVFRCPLPHKLAEARYPGSIDEKLSCEVGAHIWVEEHCPEIRTPHLFGFGFSDGRHFTHTRHVSFFVRTVHRFWRAVYQLFRFPLLSRFVRNPPRQSLSSAYMVLEYLGPETGQTLSKTFDAYRGDKPRRGRLFKGIARIMLSLARLPQPRIGSFQFHDDGTITLTNRPLSCSVMILENEGATRTMQSGETYNCTDAFVSDMLTFHDHRFLSQPNAVFDENDCYTQMAVKTLLRVLSHAHIKRELRNGPFPLQLTDLHASNIFVDDQWNVTGLIDLEWLCALPAEMLDVPYWLTGCAIDEIKGEKLAHFNEVRQEFMRIFEEEAQAAKSTTQAGHNLDLGKIMQDVWESKGVWFWHCLSSVNAMYLLLEAHFFPSLSLEADKLISKFWCQDPEDVVRKKLADKKAYDEELRSLFQNE</sequence>
<dbReference type="EMBL" id="OUUZ01000008">
    <property type="protein sequence ID" value="SPQ22105.1"/>
    <property type="molecule type" value="Genomic_DNA"/>
</dbReference>
<name>A0A446BHZ1_9PEZI</name>
<dbReference type="InterPro" id="IPR011009">
    <property type="entry name" value="Kinase-like_dom_sf"/>
</dbReference>
<dbReference type="SUPFAM" id="SSF56112">
    <property type="entry name" value="Protein kinase-like (PK-like)"/>
    <property type="match status" value="1"/>
</dbReference>
<proteinExistence type="predicted"/>
<dbReference type="PANTHER" id="PTHR21310">
    <property type="entry name" value="AMINOGLYCOSIDE PHOSPHOTRANSFERASE-RELATED-RELATED"/>
    <property type="match status" value="1"/>
</dbReference>
<dbReference type="InterPro" id="IPR051678">
    <property type="entry name" value="AGP_Transferase"/>
</dbReference>
<dbReference type="AlphaFoldDB" id="A0A446BHZ1"/>
<organism evidence="1 2">
    <name type="scientific">Thermothielavioides terrestris</name>
    <dbReference type="NCBI Taxonomy" id="2587410"/>
    <lineage>
        <taxon>Eukaryota</taxon>
        <taxon>Fungi</taxon>
        <taxon>Dikarya</taxon>
        <taxon>Ascomycota</taxon>
        <taxon>Pezizomycotina</taxon>
        <taxon>Sordariomycetes</taxon>
        <taxon>Sordariomycetidae</taxon>
        <taxon>Sordariales</taxon>
        <taxon>Chaetomiaceae</taxon>
        <taxon>Thermothielavioides</taxon>
    </lineage>
</organism>
<evidence type="ECO:0000313" key="2">
    <source>
        <dbReference type="Proteomes" id="UP000289323"/>
    </source>
</evidence>
<evidence type="ECO:0000313" key="1">
    <source>
        <dbReference type="EMBL" id="SPQ22105.1"/>
    </source>
</evidence>
<accession>A0A446BHZ1</accession>
<reference evidence="1 2" key="1">
    <citation type="submission" date="2018-04" db="EMBL/GenBank/DDBJ databases">
        <authorList>
            <person name="Huttner S."/>
            <person name="Dainat J."/>
        </authorList>
    </citation>
    <scope>NUCLEOTIDE SEQUENCE [LARGE SCALE GENOMIC DNA]</scope>
</reference>
<dbReference type="Proteomes" id="UP000289323">
    <property type="component" value="Unassembled WGS sequence"/>
</dbReference>
<dbReference type="PANTHER" id="PTHR21310:SF37">
    <property type="entry name" value="AMINOGLYCOSIDE PHOSPHOTRANSFERASE DOMAIN-CONTAINING PROTEIN"/>
    <property type="match status" value="1"/>
</dbReference>
<protein>
    <submittedName>
        <fullName evidence="1">0ae6d5c7-3c08-4d16-9162-2937a3e296bf</fullName>
    </submittedName>
</protein>
<gene>
    <name evidence="1" type="ORF">TT172_LOCUS4524</name>
</gene>